<gene>
    <name evidence="2" type="ORF">E2N93_03990</name>
</gene>
<evidence type="ECO:0000313" key="3">
    <source>
        <dbReference type="Proteomes" id="UP001056693"/>
    </source>
</evidence>
<keyword evidence="1" id="KW-0472">Membrane</keyword>
<comment type="caution">
    <text evidence="2">The sequence shown here is derived from an EMBL/GenBank/DDBJ whole genome shotgun (WGS) entry which is preliminary data.</text>
</comment>
<organism evidence="2 3">
    <name type="scientific">Ruminococcus bromii</name>
    <dbReference type="NCBI Taxonomy" id="40518"/>
    <lineage>
        <taxon>Bacteria</taxon>
        <taxon>Bacillati</taxon>
        <taxon>Bacillota</taxon>
        <taxon>Clostridia</taxon>
        <taxon>Eubacteriales</taxon>
        <taxon>Oscillospiraceae</taxon>
        <taxon>Ruminococcus</taxon>
    </lineage>
</organism>
<sequence>MNEIDIIFAKIMFLFLICVKIPTKGGNNTMKTIKTIICKISPAIIACFTLALSINANTSTCFVMYQPKAPTKLDAFKKIK</sequence>
<dbReference type="Proteomes" id="UP001056693">
    <property type="component" value="Unassembled WGS sequence"/>
</dbReference>
<protein>
    <submittedName>
        <fullName evidence="2">Cyclic lactone autoinducer peptide</fullName>
    </submittedName>
</protein>
<dbReference type="NCBIfam" id="TIGR04223">
    <property type="entry name" value="quorum_AgrD"/>
    <property type="match status" value="1"/>
</dbReference>
<evidence type="ECO:0000313" key="2">
    <source>
        <dbReference type="EMBL" id="MCL3787185.1"/>
    </source>
</evidence>
<keyword evidence="1" id="KW-1133">Transmembrane helix</keyword>
<accession>A0ABT0NG02</accession>
<dbReference type="EMBL" id="SNUZ01000005">
    <property type="protein sequence ID" value="MCL3787185.1"/>
    <property type="molecule type" value="Genomic_DNA"/>
</dbReference>
<feature type="transmembrane region" description="Helical" evidence="1">
    <location>
        <begin position="6"/>
        <end position="23"/>
    </location>
</feature>
<keyword evidence="3" id="KW-1185">Reference proteome</keyword>
<name>A0ABT0NG02_9FIRM</name>
<keyword evidence="1" id="KW-0812">Transmembrane</keyword>
<reference evidence="2 3" key="1">
    <citation type="submission" date="2019-03" db="EMBL/GenBank/DDBJ databases">
        <authorList>
            <person name="Molinero N."/>
            <person name="Sanchez B."/>
            <person name="Walker A."/>
            <person name="Duncan S."/>
            <person name="Delgado S."/>
            <person name="Margolles A."/>
        </authorList>
    </citation>
    <scope>NUCLEOTIDE SEQUENCE [LARGE SCALE GENOMIC DNA]</scope>
    <source>
        <strain evidence="2 3">IPLA60002</strain>
    </source>
</reference>
<proteinExistence type="predicted"/>
<feature type="transmembrane region" description="Helical" evidence="1">
    <location>
        <begin position="43"/>
        <end position="65"/>
    </location>
</feature>
<evidence type="ECO:0000256" key="1">
    <source>
        <dbReference type="SAM" id="Phobius"/>
    </source>
</evidence>
<dbReference type="InterPro" id="IPR009229">
    <property type="entry name" value="AgrD"/>
</dbReference>